<organism evidence="1 2">
    <name type="scientific">Glutamicibacter soli</name>
    <dbReference type="NCBI Taxonomy" id="453836"/>
    <lineage>
        <taxon>Bacteria</taxon>
        <taxon>Bacillati</taxon>
        <taxon>Actinomycetota</taxon>
        <taxon>Actinomycetes</taxon>
        <taxon>Micrococcales</taxon>
        <taxon>Micrococcaceae</taxon>
        <taxon>Glutamicibacter</taxon>
    </lineage>
</organism>
<keyword evidence="1" id="KW-0255">Endonuclease</keyword>
<keyword evidence="1" id="KW-0540">Nuclease</keyword>
<gene>
    <name evidence="1" type="ORF">C1H84_08665</name>
</gene>
<dbReference type="RefSeq" id="WP_113607144.1">
    <property type="nucleotide sequence ID" value="NZ_POAF01000003.1"/>
</dbReference>
<dbReference type="Proteomes" id="UP000252167">
    <property type="component" value="Unassembled WGS sequence"/>
</dbReference>
<accession>A0A365YGR3</accession>
<keyword evidence="1" id="KW-0378">Hydrolase</keyword>
<comment type="caution">
    <text evidence="1">The sequence shown here is derived from an EMBL/GenBank/DDBJ whole genome shotgun (WGS) entry which is preliminary data.</text>
</comment>
<sequence length="410" mass="45734">MLKAPTRHIVLDELAFDSHPLELDEDTRLALESTKLVVARGVGRGKWKLLPNGFVGAVQIDDLLVEVKPKGKVSISQILFLLSYAKSPGFRPQNVEAEATDDLWAALGETLARLGERATSRGVLQGYVSRDEALRTVRGRIRMSDQVTRRPGLMFPIEVTHDEYTIDIPENRILRAAVRRMLAVPRLNAEVRRRLLHLDQKLADVSSLVRGDRLPQWAPSRLNAAYVPALRIAEVVLQNMVAEADAGKFHVASFVVNMAKVFEDFVTVALTEALRKYPGRTVAQYKTYLDEPCSDGVPRVVLRPDIVHFVDGEPTLIFDAKYKAASASGQYPNADHYQMLAYATAIGRAEAWLIYADSGTPTRRRVRNSEISVHEYPIDLSGNPAEIITRVESLAERSFITVSVGIRLEE</sequence>
<dbReference type="PANTHER" id="PTHR38733:SF1">
    <property type="entry name" value="TYPE IV METHYL-DIRECTED RESTRICTION ENZYME ECOKMCRBC"/>
    <property type="match status" value="1"/>
</dbReference>
<dbReference type="GO" id="GO:0004519">
    <property type="term" value="F:endonuclease activity"/>
    <property type="evidence" value="ECO:0007669"/>
    <property type="project" value="UniProtKB-KW"/>
</dbReference>
<dbReference type="PANTHER" id="PTHR38733">
    <property type="entry name" value="PROTEIN MCRC"/>
    <property type="match status" value="1"/>
</dbReference>
<evidence type="ECO:0000313" key="2">
    <source>
        <dbReference type="Proteomes" id="UP000252167"/>
    </source>
</evidence>
<protein>
    <submittedName>
        <fullName evidence="1">Restriction endonuclease</fullName>
    </submittedName>
</protein>
<proteinExistence type="predicted"/>
<reference evidence="1 2" key="1">
    <citation type="submission" date="2018-01" db="EMBL/GenBank/DDBJ databases">
        <title>Glutamicibacter soli strain NHPC-3 Whole genome sequence and assembly.</title>
        <authorList>
            <person name="Choudhury P."/>
            <person name="Gupta D."/>
            <person name="Sengupta K."/>
            <person name="Jawed A."/>
            <person name="Sultana N."/>
            <person name="Saha P."/>
        </authorList>
    </citation>
    <scope>NUCLEOTIDE SEQUENCE [LARGE SCALE GENOMIC DNA]</scope>
    <source>
        <strain evidence="1 2">NHPC-3</strain>
    </source>
</reference>
<name>A0A365YGR3_9MICC</name>
<dbReference type="Pfam" id="PF10117">
    <property type="entry name" value="McrBC"/>
    <property type="match status" value="1"/>
</dbReference>
<dbReference type="EMBL" id="POAF01000003">
    <property type="protein sequence ID" value="RBM01896.1"/>
    <property type="molecule type" value="Genomic_DNA"/>
</dbReference>
<dbReference type="AlphaFoldDB" id="A0A365YGR3"/>
<dbReference type="InterPro" id="IPR019292">
    <property type="entry name" value="McrC"/>
</dbReference>
<evidence type="ECO:0000313" key="1">
    <source>
        <dbReference type="EMBL" id="RBM01896.1"/>
    </source>
</evidence>
<keyword evidence="2" id="KW-1185">Reference proteome</keyword>